<evidence type="ECO:0000256" key="1">
    <source>
        <dbReference type="SAM" id="MobiDB-lite"/>
    </source>
</evidence>
<organism evidence="2 3">
    <name type="scientific">Senna tora</name>
    <dbReference type="NCBI Taxonomy" id="362788"/>
    <lineage>
        <taxon>Eukaryota</taxon>
        <taxon>Viridiplantae</taxon>
        <taxon>Streptophyta</taxon>
        <taxon>Embryophyta</taxon>
        <taxon>Tracheophyta</taxon>
        <taxon>Spermatophyta</taxon>
        <taxon>Magnoliopsida</taxon>
        <taxon>eudicotyledons</taxon>
        <taxon>Gunneridae</taxon>
        <taxon>Pentapetalae</taxon>
        <taxon>rosids</taxon>
        <taxon>fabids</taxon>
        <taxon>Fabales</taxon>
        <taxon>Fabaceae</taxon>
        <taxon>Caesalpinioideae</taxon>
        <taxon>Cassia clade</taxon>
        <taxon>Senna</taxon>
    </lineage>
</organism>
<comment type="caution">
    <text evidence="2">The sequence shown here is derived from an EMBL/GenBank/DDBJ whole genome shotgun (WGS) entry which is preliminary data.</text>
</comment>
<evidence type="ECO:0000313" key="2">
    <source>
        <dbReference type="EMBL" id="KAF7845500.1"/>
    </source>
</evidence>
<reference evidence="2" key="1">
    <citation type="submission" date="2020-09" db="EMBL/GenBank/DDBJ databases">
        <title>Genome-Enabled Discovery of Anthraquinone Biosynthesis in Senna tora.</title>
        <authorList>
            <person name="Kang S.-H."/>
            <person name="Pandey R.P."/>
            <person name="Lee C.-M."/>
            <person name="Sim J.-S."/>
            <person name="Jeong J.-T."/>
            <person name="Choi B.-S."/>
            <person name="Jung M."/>
            <person name="Ginzburg D."/>
            <person name="Zhao K."/>
            <person name="Won S.Y."/>
            <person name="Oh T.-J."/>
            <person name="Yu Y."/>
            <person name="Kim N.-H."/>
            <person name="Lee O.R."/>
            <person name="Lee T.-H."/>
            <person name="Bashyal P."/>
            <person name="Kim T.-S."/>
            <person name="Lee W.-H."/>
            <person name="Kawkins C."/>
            <person name="Kim C.-K."/>
            <person name="Kim J.S."/>
            <person name="Ahn B.O."/>
            <person name="Rhee S.Y."/>
            <person name="Sohng J.K."/>
        </authorList>
    </citation>
    <scope>NUCLEOTIDE SEQUENCE</scope>
    <source>
        <tissue evidence="2">Leaf</tissue>
    </source>
</reference>
<gene>
    <name evidence="2" type="ORF">G2W53_002405</name>
</gene>
<sequence>MSVLASLPVAAATSSPAMMEPTPPSLDELIVVAVEENSEGDKPAGL</sequence>
<keyword evidence="3" id="KW-1185">Reference proteome</keyword>
<accession>A0A834XHB3</accession>
<dbReference type="EMBL" id="JAAIUW010000001">
    <property type="protein sequence ID" value="KAF7845500.1"/>
    <property type="molecule type" value="Genomic_DNA"/>
</dbReference>
<name>A0A834XHB3_9FABA</name>
<dbReference type="Proteomes" id="UP000634136">
    <property type="component" value="Unassembled WGS sequence"/>
</dbReference>
<protein>
    <submittedName>
        <fullName evidence="2">Uncharacterized protein</fullName>
    </submittedName>
</protein>
<proteinExistence type="predicted"/>
<feature type="region of interest" description="Disordered" evidence="1">
    <location>
        <begin position="1"/>
        <end position="24"/>
    </location>
</feature>
<dbReference type="AlphaFoldDB" id="A0A834XHB3"/>
<evidence type="ECO:0000313" key="3">
    <source>
        <dbReference type="Proteomes" id="UP000634136"/>
    </source>
</evidence>